<dbReference type="PROSITE" id="PS00588">
    <property type="entry name" value="FLAGELLA_BB_ROD"/>
    <property type="match status" value="1"/>
</dbReference>
<sequence length="262" mass="27870">MKALAIAATGMTAQQTNLEVIANNIANINTTGFKRARAEFSDLLYQTERLQGVPNRANGAIVPEGAQIGLGVKTTAVRNVHMQGELTATGNKFDLALVGTGWFQIDTGDGEPLYTRSGAFNTNATGQMVTVDGYTVNPAITIPENTTEVIVNKTGQVYARVDGQMELQELGQLTLTTFANEAGLNPIGDNLFRPTEASGEANVGVPGDPGFATVEQGYLENSNVDPVKEITELISAQRAYEMNSKVIKAADEMASVVSQSLR</sequence>
<evidence type="ECO:0000256" key="1">
    <source>
        <dbReference type="ARBA" id="ARBA00004117"/>
    </source>
</evidence>
<keyword evidence="4 8" id="KW-0975">Bacterial flagellum</keyword>
<gene>
    <name evidence="12" type="primary">flgG</name>
    <name evidence="12" type="ORF">J5Y06_21515</name>
</gene>
<keyword evidence="13" id="KW-1185">Reference proteome</keyword>
<comment type="caution">
    <text evidence="12">The sequence shown here is derived from an EMBL/GenBank/DDBJ whole genome shotgun (WGS) entry which is preliminary data.</text>
</comment>
<dbReference type="InterPro" id="IPR020013">
    <property type="entry name" value="Flagellar_FlgE/F/G"/>
</dbReference>
<evidence type="ECO:0000313" key="13">
    <source>
        <dbReference type="Proteomes" id="UP000666240"/>
    </source>
</evidence>
<evidence type="ECO:0000256" key="6">
    <source>
        <dbReference type="ARBA" id="ARBA00032912"/>
    </source>
</evidence>
<dbReference type="PANTHER" id="PTHR30435">
    <property type="entry name" value="FLAGELLAR PROTEIN"/>
    <property type="match status" value="1"/>
</dbReference>
<accession>A0A8J7RSJ1</accession>
<dbReference type="Pfam" id="PF00460">
    <property type="entry name" value="Flg_bb_rod"/>
    <property type="match status" value="1"/>
</dbReference>
<dbReference type="InterPro" id="IPR037925">
    <property type="entry name" value="FlgE/F/G-like"/>
</dbReference>
<reference evidence="12" key="1">
    <citation type="submission" date="2021-03" db="EMBL/GenBank/DDBJ databases">
        <title>Genome sequencing and assembly of Tianweitania sediminis.</title>
        <authorList>
            <person name="Chhetri G."/>
        </authorList>
    </citation>
    <scope>NUCLEOTIDE SEQUENCE</scope>
    <source>
        <strain evidence="12">Z8</strain>
    </source>
</reference>
<evidence type="ECO:0000256" key="2">
    <source>
        <dbReference type="ARBA" id="ARBA00009677"/>
    </source>
</evidence>
<dbReference type="InterPro" id="IPR012834">
    <property type="entry name" value="FlgG_G_neg"/>
</dbReference>
<evidence type="ECO:0000256" key="4">
    <source>
        <dbReference type="ARBA" id="ARBA00023143"/>
    </source>
</evidence>
<dbReference type="InterPro" id="IPR001444">
    <property type="entry name" value="Flag_bb_rod_N"/>
</dbReference>
<evidence type="ECO:0000256" key="5">
    <source>
        <dbReference type="ARBA" id="ARBA00025933"/>
    </source>
</evidence>
<dbReference type="RefSeq" id="WP_209337262.1">
    <property type="nucleotide sequence ID" value="NZ_JAGIYY010000012.1"/>
</dbReference>
<comment type="subcellular location">
    <subcellularLocation>
        <location evidence="1 8">Bacterial flagellum basal body</location>
    </subcellularLocation>
</comment>
<dbReference type="InterPro" id="IPR053967">
    <property type="entry name" value="LlgE_F_G-like_D1"/>
</dbReference>
<dbReference type="InterPro" id="IPR019776">
    <property type="entry name" value="Flagellar_basal_body_rod_CS"/>
</dbReference>
<comment type="similarity">
    <text evidence="2 8">Belongs to the flagella basal body rod proteins family.</text>
</comment>
<dbReference type="GO" id="GO:0009426">
    <property type="term" value="C:bacterial-type flagellum basal body, distal rod"/>
    <property type="evidence" value="ECO:0007669"/>
    <property type="project" value="UniProtKB-UniRule"/>
</dbReference>
<dbReference type="Pfam" id="PF22692">
    <property type="entry name" value="LlgE_F_G_D1"/>
    <property type="match status" value="1"/>
</dbReference>
<feature type="domain" description="Flagellar basal body rod protein N-terminal" evidence="9">
    <location>
        <begin position="5"/>
        <end position="34"/>
    </location>
</feature>
<dbReference type="SUPFAM" id="SSF117143">
    <property type="entry name" value="Flagellar hook protein flgE"/>
    <property type="match status" value="1"/>
</dbReference>
<protein>
    <recommendedName>
        <fullName evidence="3 7">Flagellar basal-body rod protein FlgG</fullName>
    </recommendedName>
    <alternativeName>
        <fullName evidence="6 8">Distal rod protein</fullName>
    </alternativeName>
</protein>
<name>A0A8J7RSJ1_9HYPH</name>
<dbReference type="Pfam" id="PF06429">
    <property type="entry name" value="Flg_bbr_C"/>
    <property type="match status" value="1"/>
</dbReference>
<keyword evidence="12" id="KW-0969">Cilium</keyword>
<dbReference type="GO" id="GO:0071978">
    <property type="term" value="P:bacterial-type flagellum-dependent swarming motility"/>
    <property type="evidence" value="ECO:0007669"/>
    <property type="project" value="TreeGrafter"/>
</dbReference>
<feature type="domain" description="Flagellar basal-body/hook protein C-terminal" evidence="10">
    <location>
        <begin position="216"/>
        <end position="259"/>
    </location>
</feature>
<evidence type="ECO:0000256" key="8">
    <source>
        <dbReference type="RuleBase" id="RU362116"/>
    </source>
</evidence>
<evidence type="ECO:0000256" key="3">
    <source>
        <dbReference type="ARBA" id="ARBA00017948"/>
    </source>
</evidence>
<keyword evidence="12" id="KW-0282">Flagellum</keyword>
<dbReference type="EMBL" id="JAGIYY010000012">
    <property type="protein sequence ID" value="MBP0441234.1"/>
    <property type="molecule type" value="Genomic_DNA"/>
</dbReference>
<dbReference type="NCBIfam" id="TIGR03506">
    <property type="entry name" value="FlgEFG_subfam"/>
    <property type="match status" value="2"/>
</dbReference>
<dbReference type="AlphaFoldDB" id="A0A8J7RSJ1"/>
<evidence type="ECO:0000256" key="7">
    <source>
        <dbReference type="NCBIfam" id="TIGR02488"/>
    </source>
</evidence>
<evidence type="ECO:0000259" key="10">
    <source>
        <dbReference type="Pfam" id="PF06429"/>
    </source>
</evidence>
<evidence type="ECO:0000259" key="9">
    <source>
        <dbReference type="Pfam" id="PF00460"/>
    </source>
</evidence>
<dbReference type="NCBIfam" id="TIGR02488">
    <property type="entry name" value="flgG_G_neg"/>
    <property type="match status" value="1"/>
</dbReference>
<evidence type="ECO:0000259" key="11">
    <source>
        <dbReference type="Pfam" id="PF22692"/>
    </source>
</evidence>
<evidence type="ECO:0000313" key="12">
    <source>
        <dbReference type="EMBL" id="MBP0441234.1"/>
    </source>
</evidence>
<proteinExistence type="inferred from homology"/>
<dbReference type="Proteomes" id="UP000666240">
    <property type="component" value="Unassembled WGS sequence"/>
</dbReference>
<dbReference type="InterPro" id="IPR010930">
    <property type="entry name" value="Flg_bb/hook_C_dom"/>
</dbReference>
<comment type="subunit">
    <text evidence="5 8">The basal body constitutes a major portion of the flagellar organelle and consists of four rings (L,P,S, and M) mounted on a central rod. The rod consists of about 26 subunits of FlgG in the distal portion, and FlgB, FlgC and FlgF are thought to build up the proximal portion of the rod with about 6 subunits each.</text>
</comment>
<dbReference type="PANTHER" id="PTHR30435:SF19">
    <property type="entry name" value="FLAGELLAR BASAL-BODY ROD PROTEIN FLGG"/>
    <property type="match status" value="1"/>
</dbReference>
<organism evidence="12 13">
    <name type="scientific">Tianweitania sediminis</name>
    <dbReference type="NCBI Taxonomy" id="1502156"/>
    <lineage>
        <taxon>Bacteria</taxon>
        <taxon>Pseudomonadati</taxon>
        <taxon>Pseudomonadota</taxon>
        <taxon>Alphaproteobacteria</taxon>
        <taxon>Hyphomicrobiales</taxon>
        <taxon>Phyllobacteriaceae</taxon>
        <taxon>Tianweitania</taxon>
    </lineage>
</organism>
<keyword evidence="12" id="KW-0966">Cell projection</keyword>
<feature type="domain" description="Flagellar hook protein FlgE/F/G-like D1" evidence="11">
    <location>
        <begin position="96"/>
        <end position="159"/>
    </location>
</feature>